<dbReference type="OrthoDB" id="4567at2759"/>
<evidence type="ECO:0000313" key="3">
    <source>
        <dbReference type="EMBL" id="OQS53875.1"/>
    </source>
</evidence>
<reference evidence="3 4" key="1">
    <citation type="journal article" date="2017" name="Environ. Microbiol.">
        <title>Decay of the glycolytic pathway and adaptation to intranuclear parasitism within Enterocytozoonidae microsporidia.</title>
        <authorList>
            <person name="Wiredu Boakye D."/>
            <person name="Jaroenlak P."/>
            <person name="Prachumwat A."/>
            <person name="Williams T.A."/>
            <person name="Bateman K.S."/>
            <person name="Itsathitphaisarn O."/>
            <person name="Sritunyalucksana K."/>
            <person name="Paszkiewicz K.H."/>
            <person name="Moore K.A."/>
            <person name="Stentiford G.D."/>
            <person name="Williams B.A."/>
        </authorList>
    </citation>
    <scope>NUCLEOTIDE SEQUENCE [LARGE SCALE GENOMIC DNA]</scope>
    <source>
        <strain evidence="3 4">TH1</strain>
    </source>
</reference>
<dbReference type="InterPro" id="IPR007651">
    <property type="entry name" value="Lipin_N"/>
</dbReference>
<dbReference type="GO" id="GO:0008195">
    <property type="term" value="F:phosphatidate phosphatase activity"/>
    <property type="evidence" value="ECO:0007669"/>
    <property type="project" value="TreeGrafter"/>
</dbReference>
<dbReference type="Pfam" id="PF04571">
    <property type="entry name" value="Lipin_N"/>
    <property type="match status" value="1"/>
</dbReference>
<comment type="similarity">
    <text evidence="1">Belongs to the lipin family.</text>
</comment>
<keyword evidence="4" id="KW-1185">Reference proteome</keyword>
<dbReference type="SMART" id="SM00775">
    <property type="entry name" value="LNS2"/>
    <property type="match status" value="1"/>
</dbReference>
<gene>
    <name evidence="3" type="primary">ned1</name>
    <name evidence="3" type="ORF">EHP00_697</name>
</gene>
<dbReference type="PANTHER" id="PTHR12181">
    <property type="entry name" value="LIPIN"/>
    <property type="match status" value="1"/>
</dbReference>
<sequence>MGVVNKIFTSVSEIYNSMNPLTLSGVNDVIVVKHADGSYSCSPFQLRFGKLQFINCKSQIVHLFINGQLTDVNMTITPQGDLYFEETIDINVSYMSKDQYDESLIQSIMENELFDSTFKDERLKKEPVSKEIKENLLENFARFGINGNTNGNTDANTIGNTNAIYRHGGKRFSKSSNSLLIESNKDVYQNKNSEAISKENFKLKNYMSTDEILLWRKKRHEYIKMRIYSKNLYFKNNFESYYDLSILYEKFNYLLTSTEHCEFLINKSEEFLSVLEDIYNNDKDADFSFSKCLYTRIETGKPSLTFSKYMTKKLEDSEILVVFLRNSKYKFYLTFMQFSKIFFELKMHKNKRKHLMVLLEEFHNESLGWNLFGNKKPVKRDIQFSLYLDSSELKSLNLKYGKNDAVFKISGTDEQLEAAIFLWDEKDKIVVSDIDGTITKSDVWGMISGYIGTDWTHTGVAPLFSKIYDNGYKIIYLSARSLGQSYTTKEYLDGIKQDNMSLPEGPVLLNPDGVMGALFREIVTKNPDEFKISVLKGIKELFGKYKNSVLVAGFGNKLTDVISYNAVDIPKNRIYTINPHGQIQSEYSKSLVGTYSTINDFIDTIFPCIIEKHRDSSIFNDFNYWF</sequence>
<evidence type="ECO:0000259" key="2">
    <source>
        <dbReference type="SMART" id="SM00775"/>
    </source>
</evidence>
<dbReference type="Proteomes" id="UP000192758">
    <property type="component" value="Unassembled WGS sequence"/>
</dbReference>
<dbReference type="AlphaFoldDB" id="A0A1W0E3P6"/>
<feature type="domain" description="LNS2/PITP" evidence="2">
    <location>
        <begin position="429"/>
        <end position="586"/>
    </location>
</feature>
<evidence type="ECO:0000313" key="4">
    <source>
        <dbReference type="Proteomes" id="UP000192758"/>
    </source>
</evidence>
<dbReference type="Pfam" id="PF08235">
    <property type="entry name" value="LNS2"/>
    <property type="match status" value="1"/>
</dbReference>
<dbReference type="VEuPathDB" id="MicrosporidiaDB:EHP00_697"/>
<dbReference type="SUPFAM" id="SSF56784">
    <property type="entry name" value="HAD-like"/>
    <property type="match status" value="1"/>
</dbReference>
<comment type="caution">
    <text evidence="3">The sequence shown here is derived from an EMBL/GenBank/DDBJ whole genome shotgun (WGS) entry which is preliminary data.</text>
</comment>
<dbReference type="EMBL" id="MNPJ01000024">
    <property type="protein sequence ID" value="OQS53875.1"/>
    <property type="molecule type" value="Genomic_DNA"/>
</dbReference>
<proteinExistence type="inferred from homology"/>
<accession>A0A1W0E3P6</accession>
<dbReference type="InterPro" id="IPR026058">
    <property type="entry name" value="LIPIN"/>
</dbReference>
<protein>
    <submittedName>
        <fullName evidence="3">Ned1</fullName>
    </submittedName>
</protein>
<evidence type="ECO:0000256" key="1">
    <source>
        <dbReference type="ARBA" id="ARBA00005476"/>
    </source>
</evidence>
<dbReference type="PANTHER" id="PTHR12181:SF12">
    <property type="entry name" value="PHOSPHATIDATE PHOSPHATASE"/>
    <property type="match status" value="1"/>
</dbReference>
<dbReference type="STRING" id="646526.A0A1W0E3P6"/>
<dbReference type="InterPro" id="IPR013209">
    <property type="entry name" value="LNS2"/>
</dbReference>
<dbReference type="InterPro" id="IPR036412">
    <property type="entry name" value="HAD-like_sf"/>
</dbReference>
<dbReference type="InterPro" id="IPR031315">
    <property type="entry name" value="LNS2/PITP"/>
</dbReference>
<organism evidence="3 4">
    <name type="scientific">Ecytonucleospora hepatopenaei</name>
    <dbReference type="NCBI Taxonomy" id="646526"/>
    <lineage>
        <taxon>Eukaryota</taxon>
        <taxon>Fungi</taxon>
        <taxon>Fungi incertae sedis</taxon>
        <taxon>Microsporidia</taxon>
        <taxon>Enterocytozoonidae</taxon>
        <taxon>Ecytonucleospora</taxon>
    </lineage>
</organism>
<name>A0A1W0E3P6_9MICR</name>